<feature type="transmembrane region" description="Helical" evidence="1">
    <location>
        <begin position="200"/>
        <end position="217"/>
    </location>
</feature>
<keyword evidence="1" id="KW-0812">Transmembrane</keyword>
<organism evidence="2 3">
    <name type="scientific">Candidatus Merdicola faecigallinarum</name>
    <dbReference type="NCBI Taxonomy" id="2840862"/>
    <lineage>
        <taxon>Bacteria</taxon>
        <taxon>Bacillati</taxon>
        <taxon>Bacillota</taxon>
        <taxon>Clostridia</taxon>
        <taxon>Candidatus Merdicola</taxon>
    </lineage>
</organism>
<dbReference type="PANTHER" id="PTHR40076:SF1">
    <property type="entry name" value="MEMBRANE PROTEIN"/>
    <property type="match status" value="1"/>
</dbReference>
<dbReference type="InterPro" id="IPR010380">
    <property type="entry name" value="DUF975"/>
</dbReference>
<keyword evidence="1" id="KW-0472">Membrane</keyword>
<dbReference type="PANTHER" id="PTHR40076">
    <property type="entry name" value="MEMBRANE PROTEIN-RELATED"/>
    <property type="match status" value="1"/>
</dbReference>
<feature type="transmembrane region" description="Helical" evidence="1">
    <location>
        <begin position="21"/>
        <end position="42"/>
    </location>
</feature>
<feature type="transmembrane region" description="Helical" evidence="1">
    <location>
        <begin position="48"/>
        <end position="73"/>
    </location>
</feature>
<comment type="caution">
    <text evidence="2">The sequence shown here is derived from an EMBL/GenBank/DDBJ whole genome shotgun (WGS) entry which is preliminary data.</text>
</comment>
<accession>A0A9D1SA14</accession>
<dbReference type="AlphaFoldDB" id="A0A9D1SA14"/>
<reference evidence="2" key="1">
    <citation type="submission" date="2020-10" db="EMBL/GenBank/DDBJ databases">
        <authorList>
            <person name="Gilroy R."/>
        </authorList>
    </citation>
    <scope>NUCLEOTIDE SEQUENCE</scope>
    <source>
        <strain evidence="2">CHK195-15760</strain>
    </source>
</reference>
<dbReference type="Pfam" id="PF06161">
    <property type="entry name" value="DUF975"/>
    <property type="match status" value="1"/>
</dbReference>
<evidence type="ECO:0000256" key="1">
    <source>
        <dbReference type="SAM" id="Phobius"/>
    </source>
</evidence>
<keyword evidence="1" id="KW-1133">Transmembrane helix</keyword>
<proteinExistence type="predicted"/>
<dbReference type="Proteomes" id="UP000824093">
    <property type="component" value="Unassembled WGS sequence"/>
</dbReference>
<name>A0A9D1SA14_9FIRM</name>
<evidence type="ECO:0000313" key="3">
    <source>
        <dbReference type="Proteomes" id="UP000824093"/>
    </source>
</evidence>
<feature type="transmembrane region" description="Helical" evidence="1">
    <location>
        <begin position="109"/>
        <end position="133"/>
    </location>
</feature>
<dbReference type="EMBL" id="DVNH01000034">
    <property type="protein sequence ID" value="HIU51938.1"/>
    <property type="molecule type" value="Genomic_DNA"/>
</dbReference>
<evidence type="ECO:0000313" key="2">
    <source>
        <dbReference type="EMBL" id="HIU51938.1"/>
    </source>
</evidence>
<protein>
    <submittedName>
        <fullName evidence="2">DUF975 family protein</fullName>
    </submittedName>
</protein>
<reference evidence="2" key="2">
    <citation type="journal article" date="2021" name="PeerJ">
        <title>Extensive microbial diversity within the chicken gut microbiome revealed by metagenomics and culture.</title>
        <authorList>
            <person name="Gilroy R."/>
            <person name="Ravi A."/>
            <person name="Getino M."/>
            <person name="Pursley I."/>
            <person name="Horton D.L."/>
            <person name="Alikhan N.F."/>
            <person name="Baker D."/>
            <person name="Gharbi K."/>
            <person name="Hall N."/>
            <person name="Watson M."/>
            <person name="Adriaenssens E.M."/>
            <person name="Foster-Nyarko E."/>
            <person name="Jarju S."/>
            <person name="Secka A."/>
            <person name="Antonio M."/>
            <person name="Oren A."/>
            <person name="Chaudhuri R.R."/>
            <person name="La Ragione R."/>
            <person name="Hildebrand F."/>
            <person name="Pallen M.J."/>
        </authorList>
    </citation>
    <scope>NUCLEOTIDE SEQUENCE</scope>
    <source>
        <strain evidence="2">CHK195-15760</strain>
    </source>
</reference>
<gene>
    <name evidence="2" type="ORF">IAB70_04895</name>
</gene>
<feature type="transmembrane region" description="Helical" evidence="1">
    <location>
        <begin position="139"/>
        <end position="163"/>
    </location>
</feature>
<sequence>MNYSQIRREARSSLSRKWGKAALLTLVYTIIYSLISFGLSAISGLIPFLSLFFTIGIYAVTVPIVFGFTVSLIKLRRGEEVHCLDFLDFGFSKFKQVWCTIGNIIKKMIVPIAVVLIAFLLLFLGIFSMAFSVALQSSFIFIGSLTFIIIGFAGYITGLILLVPKSYSYMLSYYILYDNPDMPAKEIVEKSERLMIGYRFKAFVLSFTFFGWILLAILTLGIGMLWLLPYMAIAIIIFYEKRLQDSGESYGTTVDTAKVEVIDENNNPIQ</sequence>